<evidence type="ECO:0000313" key="1">
    <source>
        <dbReference type="Proteomes" id="UP000694843"/>
    </source>
</evidence>
<name>A0A979FWJ7_HYAAZ</name>
<keyword evidence="1" id="KW-1185">Reference proteome</keyword>
<evidence type="ECO:0000313" key="2">
    <source>
        <dbReference type="RefSeq" id="XP_047740766.1"/>
    </source>
</evidence>
<accession>A0A979FWJ7</accession>
<dbReference type="RefSeq" id="XP_047740766.1">
    <property type="nucleotide sequence ID" value="XM_047884810.1"/>
</dbReference>
<reference evidence="2" key="1">
    <citation type="submission" date="2025-08" db="UniProtKB">
        <authorList>
            <consortium name="RefSeq"/>
        </authorList>
    </citation>
    <scope>IDENTIFICATION</scope>
    <source>
        <tissue evidence="2">Whole organism</tissue>
    </source>
</reference>
<sequence>MSLNDNSMEDSQKFTSAALELVLEKESDQPSLATKVGVLMSTNLEVATAILSALSAVQVSRLLSICRLWHSVGLKELQRRKNMQFIFMSSNSPLQASDTSQEERLCSWAQQWRSVPRFCLVLNYMSNNRAERMLEDSKLLPPTCPIVEVQCEGGIFYSDEVLPHNRTVDHNLSFCGSLKCPNMSLPSEPIFLPKTAIKAQRSESINQSLDQTPAALDISVPQSSNSEINSDTSFVQSLQQEMLRAQQEKASLNCVLCRNVLRWNVGPSYVDFMHEMKGFEIICVPNIPGVTFRSLEIGEKQKSANSSNSTEDLVTWNGCLPVDERVRAVLVFDDRHTNLKPYLEQLIKKEQGNVAVVGGMPFDHIEHPSGSSIRGMAVCGENVTAASVIIPSPTDGQDMTRPAMSKFLKFYDPCKTSVAFFVTSIRRPPLRENEEDENKP</sequence>
<proteinExistence type="predicted"/>
<protein>
    <submittedName>
        <fullName evidence="2">Uncharacterized protein LOC108678941 isoform X2</fullName>
    </submittedName>
</protein>
<dbReference type="GeneID" id="108678941"/>
<organism evidence="1 2">
    <name type="scientific">Hyalella azteca</name>
    <name type="common">Amphipod</name>
    <dbReference type="NCBI Taxonomy" id="294128"/>
    <lineage>
        <taxon>Eukaryota</taxon>
        <taxon>Metazoa</taxon>
        <taxon>Ecdysozoa</taxon>
        <taxon>Arthropoda</taxon>
        <taxon>Crustacea</taxon>
        <taxon>Multicrustacea</taxon>
        <taxon>Malacostraca</taxon>
        <taxon>Eumalacostraca</taxon>
        <taxon>Peracarida</taxon>
        <taxon>Amphipoda</taxon>
        <taxon>Senticaudata</taxon>
        <taxon>Talitrida</taxon>
        <taxon>Talitroidea</taxon>
        <taxon>Hyalellidae</taxon>
        <taxon>Hyalella</taxon>
    </lineage>
</organism>
<gene>
    <name evidence="2" type="primary">LOC108678941</name>
</gene>
<dbReference type="AlphaFoldDB" id="A0A979FWJ7"/>
<dbReference type="Proteomes" id="UP000694843">
    <property type="component" value="Unplaced"/>
</dbReference>